<evidence type="ECO:0000313" key="4">
    <source>
        <dbReference type="Proteomes" id="UP000321058"/>
    </source>
</evidence>
<reference evidence="3 4" key="1">
    <citation type="submission" date="2019-07" db="EMBL/GenBank/DDBJ databases">
        <title>Whole genome shotgun sequence of Reyranella soli NBRC 108950.</title>
        <authorList>
            <person name="Hosoyama A."/>
            <person name="Uohara A."/>
            <person name="Ohji S."/>
            <person name="Ichikawa N."/>
        </authorList>
    </citation>
    <scope>NUCLEOTIDE SEQUENCE [LARGE SCALE GENOMIC DNA]</scope>
    <source>
        <strain evidence="3 4">NBRC 108950</strain>
    </source>
</reference>
<feature type="compositionally biased region" description="Low complexity" evidence="1">
    <location>
        <begin position="19"/>
        <end position="30"/>
    </location>
</feature>
<protein>
    <recommendedName>
        <fullName evidence="2">Metallo-beta-lactamase domain-containing protein</fullName>
    </recommendedName>
</protein>
<dbReference type="PANTHER" id="PTHR30619:SF1">
    <property type="entry name" value="RECOMBINATION PROTEIN 2"/>
    <property type="match status" value="1"/>
</dbReference>
<feature type="compositionally biased region" description="Basic residues" evidence="1">
    <location>
        <begin position="1"/>
        <end position="18"/>
    </location>
</feature>
<evidence type="ECO:0000259" key="2">
    <source>
        <dbReference type="Pfam" id="PF00753"/>
    </source>
</evidence>
<proteinExistence type="predicted"/>
<gene>
    <name evidence="3" type="ORF">RSO01_77510</name>
</gene>
<dbReference type="OrthoDB" id="7177610at2"/>
<feature type="region of interest" description="Disordered" evidence="1">
    <location>
        <begin position="1"/>
        <end position="59"/>
    </location>
</feature>
<dbReference type="AlphaFoldDB" id="A0A512NNR2"/>
<evidence type="ECO:0000256" key="1">
    <source>
        <dbReference type="SAM" id="MobiDB-lite"/>
    </source>
</evidence>
<dbReference type="EMBL" id="BKAJ01000171">
    <property type="protein sequence ID" value="GEP60585.1"/>
    <property type="molecule type" value="Genomic_DNA"/>
</dbReference>
<dbReference type="InterPro" id="IPR036866">
    <property type="entry name" value="RibonucZ/Hydroxyglut_hydro"/>
</dbReference>
<feature type="domain" description="Metallo-beta-lactamase" evidence="2">
    <location>
        <begin position="74"/>
        <end position="146"/>
    </location>
</feature>
<organism evidence="3 4">
    <name type="scientific">Reyranella soli</name>
    <dbReference type="NCBI Taxonomy" id="1230389"/>
    <lineage>
        <taxon>Bacteria</taxon>
        <taxon>Pseudomonadati</taxon>
        <taxon>Pseudomonadota</taxon>
        <taxon>Alphaproteobacteria</taxon>
        <taxon>Hyphomicrobiales</taxon>
        <taxon>Reyranellaceae</taxon>
        <taxon>Reyranella</taxon>
    </lineage>
</organism>
<feature type="compositionally biased region" description="Low complexity" evidence="1">
    <location>
        <begin position="37"/>
        <end position="59"/>
    </location>
</feature>
<dbReference type="InterPro" id="IPR052159">
    <property type="entry name" value="Competence_DNA_uptake"/>
</dbReference>
<keyword evidence="4" id="KW-1185">Reference proteome</keyword>
<accession>A0A512NNR2</accession>
<dbReference type="PANTHER" id="PTHR30619">
    <property type="entry name" value="DNA INTERNALIZATION/COMPETENCE PROTEIN COMEC/REC2"/>
    <property type="match status" value="1"/>
</dbReference>
<dbReference type="Proteomes" id="UP000321058">
    <property type="component" value="Unassembled WGS sequence"/>
</dbReference>
<dbReference type="Pfam" id="PF00753">
    <property type="entry name" value="Lactamase_B"/>
    <property type="match status" value="1"/>
</dbReference>
<name>A0A512NNR2_9HYPH</name>
<evidence type="ECO:0000313" key="3">
    <source>
        <dbReference type="EMBL" id="GEP60585.1"/>
    </source>
</evidence>
<dbReference type="Gene3D" id="3.60.15.10">
    <property type="entry name" value="Ribonuclease Z/Hydroxyacylglutathione hydrolase-like"/>
    <property type="match status" value="1"/>
</dbReference>
<dbReference type="InterPro" id="IPR001279">
    <property type="entry name" value="Metallo-B-lactamas"/>
</dbReference>
<sequence>MAKAKAKAQTKAKAKAKAKTGAARPDAAAKTAKKAEPANTGATAPAATTATTAPAAPTAVKRRATVRMYRLGVGDCFLVSFPRDGAADLRVLIDCGVHQSQTGGSDRIRETVQDLKKVTGGKIDVVVGTHEHQDHLSGFPELHKELGTDCAGEIWTAWTENTDDTFAKSLKTKKDKALTALYGAHTRMRLAGAAEQGDRLQSLLGFFGDESGPKLKGFGQALRALSKTVRYLEPGGLPIELIEDQVRVFVLGPPRDRELLEQSDPSKKEKGQVYFGAYMGLLEQVEPALGDEPVGPFDDRFSLPLVGTKALPFFKERYWSDTTDEDLEQRIDNTQDWRRIDADWMGVATTLAMQLDEDTNNTSLVLAFELGPKREGGPVMLFAADAQVGNWLSWQKVKFDFAGRTVTGPDLLKRTVLYKVGHHASHNATLNTLGLELMTSLELALVPTDSAMAKKVNWGTLPWPPLLDRLKEKTNGGMVRTDEAFGSKQVASANVTETPLYYDVEIGHTGGAATLSAAEKEKLEAHWIAINQRRVYLIDRKLAATIKPEEEAELREIEALVDRYLSVMQPSGRDLLASMREALDQADGRA</sequence>
<dbReference type="RefSeq" id="WP_147155927.1">
    <property type="nucleotide sequence ID" value="NZ_BKAJ01000171.1"/>
</dbReference>
<comment type="caution">
    <text evidence="3">The sequence shown here is derived from an EMBL/GenBank/DDBJ whole genome shotgun (WGS) entry which is preliminary data.</text>
</comment>
<dbReference type="SUPFAM" id="SSF56281">
    <property type="entry name" value="Metallo-hydrolase/oxidoreductase"/>
    <property type="match status" value="1"/>
</dbReference>